<evidence type="ECO:0000256" key="1">
    <source>
        <dbReference type="SAM" id="SignalP"/>
    </source>
</evidence>
<evidence type="ECO:0000313" key="3">
    <source>
        <dbReference type="Proteomes" id="UP000031433"/>
    </source>
</evidence>
<comment type="caution">
    <text evidence="2">The sequence shown here is derived from an EMBL/GenBank/DDBJ whole genome shotgun (WGS) entry which is preliminary data.</text>
</comment>
<feature type="signal peptide" evidence="1">
    <location>
        <begin position="1"/>
        <end position="18"/>
    </location>
</feature>
<keyword evidence="3" id="KW-1185">Reference proteome</keyword>
<gene>
    <name evidence="2" type="ORF">SE37_15075</name>
</gene>
<name>A0A0C1TWR0_9BACT</name>
<dbReference type="PROSITE" id="PS51257">
    <property type="entry name" value="PROKAR_LIPOPROTEIN"/>
    <property type="match status" value="1"/>
</dbReference>
<evidence type="ECO:0000313" key="2">
    <source>
        <dbReference type="EMBL" id="KIE43853.1"/>
    </source>
</evidence>
<dbReference type="RefSeq" id="WP_039647704.1">
    <property type="nucleotide sequence ID" value="NZ_JXBL01000001.1"/>
</dbReference>
<proteinExistence type="predicted"/>
<sequence length="115" mass="12847">MLTRVFAFLASVAMLSLAGGCAMLMSWKAIPPPGGCDQCHTVPISTNWQVSYRTVALTDERGSDRPYFQTEKYNVPPSDRPRSSLDIRKVDELPCFECHKSPSPAHKGRVGRFHH</sequence>
<feature type="chain" id="PRO_5002139036" evidence="1">
    <location>
        <begin position="19"/>
        <end position="115"/>
    </location>
</feature>
<reference evidence="2 3" key="1">
    <citation type="submission" date="2015-01" db="EMBL/GenBank/DDBJ databases">
        <title>Genome sequence of the anaerobic bacterium Geobacter soli GSS01, a dissimilatory Fe(III) reducer from soil.</title>
        <authorList>
            <person name="Yang G."/>
            <person name="Zhou S."/>
        </authorList>
    </citation>
    <scope>NUCLEOTIDE SEQUENCE [LARGE SCALE GENOMIC DNA]</scope>
    <source>
        <strain evidence="2 3">GSS01</strain>
    </source>
</reference>
<dbReference type="EMBL" id="JXBL01000001">
    <property type="protein sequence ID" value="KIE43853.1"/>
    <property type="molecule type" value="Genomic_DNA"/>
</dbReference>
<dbReference type="Proteomes" id="UP000031433">
    <property type="component" value="Unassembled WGS sequence"/>
</dbReference>
<dbReference type="AlphaFoldDB" id="A0A0C1TWR0"/>
<keyword evidence="1" id="KW-0732">Signal</keyword>
<organism evidence="2 3">
    <name type="scientific">Geobacter soli</name>
    <dbReference type="NCBI Taxonomy" id="1510391"/>
    <lineage>
        <taxon>Bacteria</taxon>
        <taxon>Pseudomonadati</taxon>
        <taxon>Thermodesulfobacteriota</taxon>
        <taxon>Desulfuromonadia</taxon>
        <taxon>Geobacterales</taxon>
        <taxon>Geobacteraceae</taxon>
        <taxon>Geobacter</taxon>
    </lineage>
</organism>
<protein>
    <submittedName>
        <fullName evidence="2">Cytochrome C</fullName>
    </submittedName>
</protein>
<accession>A0A0C1TWR0</accession>